<feature type="domain" description="Bacterial spore germination immunoglobulin-like" evidence="2">
    <location>
        <begin position="215"/>
        <end position="287"/>
    </location>
</feature>
<protein>
    <recommendedName>
        <fullName evidence="6">Intracellular proteinase inhibitor BsuPI domain-containing protein</fullName>
    </recommendedName>
</protein>
<feature type="domain" description="Intracellular proteinase inhibitor BsuPI" evidence="3">
    <location>
        <begin position="61"/>
        <end position="154"/>
    </location>
</feature>
<dbReference type="Pfam" id="PF10648">
    <property type="entry name" value="Gmad2"/>
    <property type="match status" value="1"/>
</dbReference>
<dbReference type="Pfam" id="PF12690">
    <property type="entry name" value="BsuPI"/>
    <property type="match status" value="1"/>
</dbReference>
<dbReference type="RefSeq" id="WP_160834896.1">
    <property type="nucleotide sequence ID" value="NZ_WMET01000001.1"/>
</dbReference>
<dbReference type="PROSITE" id="PS51257">
    <property type="entry name" value="PROKAR_LIPOPROTEIN"/>
    <property type="match status" value="1"/>
</dbReference>
<evidence type="ECO:0000259" key="2">
    <source>
        <dbReference type="Pfam" id="PF10648"/>
    </source>
</evidence>
<feature type="region of interest" description="Disordered" evidence="1">
    <location>
        <begin position="26"/>
        <end position="45"/>
    </location>
</feature>
<evidence type="ECO:0000313" key="4">
    <source>
        <dbReference type="EMBL" id="MYL18428.1"/>
    </source>
</evidence>
<evidence type="ECO:0000256" key="1">
    <source>
        <dbReference type="SAM" id="MobiDB-lite"/>
    </source>
</evidence>
<proteinExistence type="predicted"/>
<name>A0A845DMF5_9BACI</name>
<dbReference type="InterPro" id="IPR020481">
    <property type="entry name" value="Intracell_prot_inh_BsuPI"/>
</dbReference>
<dbReference type="AlphaFoldDB" id="A0A845DMF5"/>
<organism evidence="4 5">
    <name type="scientific">Halobacillus litoralis</name>
    <dbReference type="NCBI Taxonomy" id="45668"/>
    <lineage>
        <taxon>Bacteria</taxon>
        <taxon>Bacillati</taxon>
        <taxon>Bacillota</taxon>
        <taxon>Bacilli</taxon>
        <taxon>Bacillales</taxon>
        <taxon>Bacillaceae</taxon>
        <taxon>Halobacillus</taxon>
    </lineage>
</organism>
<dbReference type="InterPro" id="IPR018911">
    <property type="entry name" value="Gmad2_Ig-like_dom"/>
</dbReference>
<gene>
    <name evidence="4" type="ORF">GLW04_00915</name>
</gene>
<feature type="compositionally biased region" description="Acidic residues" evidence="1">
    <location>
        <begin position="30"/>
        <end position="45"/>
    </location>
</feature>
<comment type="caution">
    <text evidence="4">The sequence shown here is derived from an EMBL/GenBank/DDBJ whole genome shotgun (WGS) entry which is preliminary data.</text>
</comment>
<reference evidence="4 5" key="1">
    <citation type="submission" date="2019-11" db="EMBL/GenBank/DDBJ databases">
        <title>Genome sequences of 17 halophilic strains isolated from different environments.</title>
        <authorList>
            <person name="Furrow R.E."/>
        </authorList>
    </citation>
    <scope>NUCLEOTIDE SEQUENCE [LARGE SCALE GENOMIC DNA]</scope>
    <source>
        <strain evidence="4 5">22511_23_Filter</strain>
    </source>
</reference>
<dbReference type="Proteomes" id="UP000460949">
    <property type="component" value="Unassembled WGS sequence"/>
</dbReference>
<accession>A0A845DMF5</accession>
<sequence>MKNVSAGILGLALLFAAGCSNQSEVKQAEGEESGEAASEEITEDQQTEIDMEGLIEQMVMDAEVVVDSGEVSFQFSLKNTGEDPVILGFTSSQKYEIQVKDKEGEVVYTYSADQMFAQGLTTEEVEAGALLEASETWPADIEPGDYEATMTFLVDTINDQPLDANPFEVTQSFTLEGKDAVTEEEAKTDETGLKEAEYGKGEAFRKVTVSGEKGSYVVKGEARVFEGSFLYSVEDGHHVQVSPTPVQLEEGAPSWSPFEFNISIPEEDMPDYGMVTLILFEESSEDGRPIHLNYIPLEQVQTTE</sequence>
<dbReference type="EMBL" id="WMET01000001">
    <property type="protein sequence ID" value="MYL18428.1"/>
    <property type="molecule type" value="Genomic_DNA"/>
</dbReference>
<dbReference type="InterPro" id="IPR038144">
    <property type="entry name" value="IPI"/>
</dbReference>
<evidence type="ECO:0008006" key="6">
    <source>
        <dbReference type="Google" id="ProtNLM"/>
    </source>
</evidence>
<evidence type="ECO:0000259" key="3">
    <source>
        <dbReference type="Pfam" id="PF12690"/>
    </source>
</evidence>
<evidence type="ECO:0000313" key="5">
    <source>
        <dbReference type="Proteomes" id="UP000460949"/>
    </source>
</evidence>
<dbReference type="Gene3D" id="2.60.40.2360">
    <property type="entry name" value="Intracellular proteinase inhibitor BsuPI"/>
    <property type="match status" value="1"/>
</dbReference>